<dbReference type="EMBL" id="JAVFHQ010000012">
    <property type="protein sequence ID" value="KAK4547036.1"/>
    <property type="molecule type" value="Genomic_DNA"/>
</dbReference>
<gene>
    <name evidence="2" type="ORF">LTR36_001257</name>
</gene>
<comment type="caution">
    <text evidence="2">The sequence shown here is derived from an EMBL/GenBank/DDBJ whole genome shotgun (WGS) entry which is preliminary data.</text>
</comment>
<keyword evidence="3" id="KW-1185">Reference proteome</keyword>
<organism evidence="2 3">
    <name type="scientific">Oleoguttula mirabilis</name>
    <dbReference type="NCBI Taxonomy" id="1507867"/>
    <lineage>
        <taxon>Eukaryota</taxon>
        <taxon>Fungi</taxon>
        <taxon>Dikarya</taxon>
        <taxon>Ascomycota</taxon>
        <taxon>Pezizomycotina</taxon>
        <taxon>Dothideomycetes</taxon>
        <taxon>Dothideomycetidae</taxon>
        <taxon>Mycosphaerellales</taxon>
        <taxon>Teratosphaeriaceae</taxon>
        <taxon>Oleoguttula</taxon>
    </lineage>
</organism>
<feature type="compositionally biased region" description="Polar residues" evidence="1">
    <location>
        <begin position="51"/>
        <end position="65"/>
    </location>
</feature>
<accession>A0AAV9JNA0</accession>
<feature type="compositionally biased region" description="Low complexity" evidence="1">
    <location>
        <begin position="27"/>
        <end position="41"/>
    </location>
</feature>
<reference evidence="2 3" key="1">
    <citation type="submission" date="2021-11" db="EMBL/GenBank/DDBJ databases">
        <title>Black yeast isolated from Biological Soil Crust.</title>
        <authorList>
            <person name="Kurbessoian T."/>
        </authorList>
    </citation>
    <scope>NUCLEOTIDE SEQUENCE [LARGE SCALE GENOMIC DNA]</scope>
    <source>
        <strain evidence="2 3">CCFEE 5522</strain>
    </source>
</reference>
<evidence type="ECO:0000313" key="3">
    <source>
        <dbReference type="Proteomes" id="UP001324427"/>
    </source>
</evidence>
<proteinExistence type="predicted"/>
<evidence type="ECO:0000256" key="1">
    <source>
        <dbReference type="SAM" id="MobiDB-lite"/>
    </source>
</evidence>
<dbReference type="AlphaFoldDB" id="A0AAV9JNA0"/>
<protein>
    <submittedName>
        <fullName evidence="2">Uncharacterized protein</fullName>
    </submittedName>
</protein>
<sequence>MSNPPANVWHTAARSRHSHTPQNRSGTASPAQTQPTQAPRQDAPRQDGGRPQQQVNNVWTQRSSSAGGGSNGQRAEQQDEQSYTSINGFNAAEVKAFLSRDAAVPASYKVVEGSSAGAGRGGGGGAWGAKPNHMANNQPFFVQLAKQIATMEGGG</sequence>
<evidence type="ECO:0000313" key="2">
    <source>
        <dbReference type="EMBL" id="KAK4547036.1"/>
    </source>
</evidence>
<feature type="compositionally biased region" description="Polar residues" evidence="1">
    <location>
        <begin position="72"/>
        <end position="84"/>
    </location>
</feature>
<feature type="region of interest" description="Disordered" evidence="1">
    <location>
        <begin position="1"/>
        <end position="84"/>
    </location>
</feature>
<name>A0AAV9JNA0_9PEZI</name>
<dbReference type="Proteomes" id="UP001324427">
    <property type="component" value="Unassembled WGS sequence"/>
</dbReference>